<dbReference type="GO" id="GO:0005509">
    <property type="term" value="F:calcium ion binding"/>
    <property type="evidence" value="ECO:0007669"/>
    <property type="project" value="InterPro"/>
</dbReference>
<keyword evidence="4" id="KW-1185">Reference proteome</keyword>
<sequence length="124" mass="13116">MNKHWIGLLALPFVATNVLAGDGKAEVPMRDPWVPPAVRAAAAASASAAETRGAALHAQVEQKLRASFDAADTQRTGSITREQAKAAGLGMIAGQFDQIDTGRTGRVSFEDVKRFLKKRGASTL</sequence>
<dbReference type="OrthoDB" id="9115083at2"/>
<dbReference type="Proteomes" id="UP000267464">
    <property type="component" value="Unassembled WGS sequence"/>
</dbReference>
<dbReference type="SUPFAM" id="SSF47473">
    <property type="entry name" value="EF-hand"/>
    <property type="match status" value="1"/>
</dbReference>
<proteinExistence type="predicted"/>
<dbReference type="InterPro" id="IPR002048">
    <property type="entry name" value="EF_hand_dom"/>
</dbReference>
<gene>
    <name evidence="3" type="ORF">DZC73_23040</name>
</gene>
<reference evidence="3 4" key="2">
    <citation type="submission" date="2018-12" db="EMBL/GenBank/DDBJ databases">
        <title>Rhizobacter gummiphilus sp. nov., a rubber-degrading bacterium isolated from the soil of a botanical garden in Japan.</title>
        <authorList>
            <person name="Shunsuke S.S."/>
        </authorList>
    </citation>
    <scope>NUCLEOTIDE SEQUENCE [LARGE SCALE GENOMIC DNA]</scope>
    <source>
        <strain evidence="3 4">S-16</strain>
    </source>
</reference>
<evidence type="ECO:0000259" key="2">
    <source>
        <dbReference type="PROSITE" id="PS50222"/>
    </source>
</evidence>
<dbReference type="RefSeq" id="WP_124542724.1">
    <property type="nucleotide sequence ID" value="NZ_QUSW01000007.1"/>
</dbReference>
<reference evidence="3 4" key="1">
    <citation type="submission" date="2018-08" db="EMBL/GenBank/DDBJ databases">
        <authorList>
            <person name="Khan S.A."/>
            <person name="Jeon C.O."/>
            <person name="Chun B.H."/>
            <person name="Jeong S.E."/>
        </authorList>
    </citation>
    <scope>NUCLEOTIDE SEQUENCE [LARGE SCALE GENOMIC DNA]</scope>
    <source>
        <strain evidence="3 4">S-16</strain>
    </source>
</reference>
<accession>A0A3N7IUJ1</accession>
<dbReference type="EMBL" id="QUSW01000007">
    <property type="protein sequence ID" value="RQP22502.1"/>
    <property type="molecule type" value="Genomic_DNA"/>
</dbReference>
<protein>
    <submittedName>
        <fullName evidence="3">EF-hand domain-containing protein</fullName>
    </submittedName>
</protein>
<dbReference type="PROSITE" id="PS50222">
    <property type="entry name" value="EF_HAND_2"/>
    <property type="match status" value="1"/>
</dbReference>
<dbReference type="Gene3D" id="1.10.238.10">
    <property type="entry name" value="EF-hand"/>
    <property type="match status" value="1"/>
</dbReference>
<evidence type="ECO:0000256" key="1">
    <source>
        <dbReference type="SAM" id="SignalP"/>
    </source>
</evidence>
<evidence type="ECO:0000313" key="4">
    <source>
        <dbReference type="Proteomes" id="UP000267464"/>
    </source>
</evidence>
<dbReference type="AlphaFoldDB" id="A0A3N7IUJ1"/>
<dbReference type="InterPro" id="IPR011992">
    <property type="entry name" value="EF-hand-dom_pair"/>
</dbReference>
<feature type="chain" id="PRO_5018050430" evidence="1">
    <location>
        <begin position="21"/>
        <end position="124"/>
    </location>
</feature>
<evidence type="ECO:0000313" key="3">
    <source>
        <dbReference type="EMBL" id="RQP22502.1"/>
    </source>
</evidence>
<name>A0A3N7IUJ1_9BURK</name>
<feature type="signal peptide" evidence="1">
    <location>
        <begin position="1"/>
        <end position="20"/>
    </location>
</feature>
<feature type="domain" description="EF-hand" evidence="2">
    <location>
        <begin position="96"/>
        <end position="122"/>
    </location>
</feature>
<keyword evidence="1" id="KW-0732">Signal</keyword>
<organism evidence="3 4">
    <name type="scientific">Piscinibacter terrae</name>
    <dbReference type="NCBI Taxonomy" id="2496871"/>
    <lineage>
        <taxon>Bacteria</taxon>
        <taxon>Pseudomonadati</taxon>
        <taxon>Pseudomonadota</taxon>
        <taxon>Betaproteobacteria</taxon>
        <taxon>Burkholderiales</taxon>
        <taxon>Sphaerotilaceae</taxon>
        <taxon>Piscinibacter</taxon>
    </lineage>
</organism>
<comment type="caution">
    <text evidence="3">The sequence shown here is derived from an EMBL/GenBank/DDBJ whole genome shotgun (WGS) entry which is preliminary data.</text>
</comment>